<gene>
    <name evidence="4" type="ORF">DDF67_09285</name>
</gene>
<evidence type="ECO:0000259" key="3">
    <source>
        <dbReference type="PROSITE" id="PS50930"/>
    </source>
</evidence>
<dbReference type="PROSITE" id="PS50930">
    <property type="entry name" value="HTH_LYTTR"/>
    <property type="match status" value="1"/>
</dbReference>
<dbReference type="OrthoDB" id="9781059at2"/>
<organism evidence="4 5">
    <name type="scientific">Caulobacter endophyticus</name>
    <dbReference type="NCBI Taxonomy" id="2172652"/>
    <lineage>
        <taxon>Bacteria</taxon>
        <taxon>Pseudomonadati</taxon>
        <taxon>Pseudomonadota</taxon>
        <taxon>Alphaproteobacteria</taxon>
        <taxon>Caulobacterales</taxon>
        <taxon>Caulobacteraceae</taxon>
        <taxon>Caulobacter</taxon>
    </lineage>
</organism>
<sequence>MRAAPTAAWVWVFTAYSLAVTTVSAAWFARRFAADRGEVLGLVASLAWQGAIYAAWLPAAGVVWLTLRRFGAGARGLAASFVAGIAVVPAEAVIASLIDALFLGDGDLGARTLGRTPVCLLLYSAIVAVGLAAAHHRRAREASDRNALLESALAQARAVAPTPQAERLMVMSGARRIPVELSAVEWFGAADNYAVVHWAGGEGLLRATLQSLEAKLDPRLFARAHRSSLVNLAHVREARPLSDGSWRLTMAGGDEVVTSRTYRDALLQRLGTTAPGSSHAPPSAPGESRGRPA</sequence>
<dbReference type="EMBL" id="QDKQ01000034">
    <property type="protein sequence ID" value="PVM90789.1"/>
    <property type="molecule type" value="Genomic_DNA"/>
</dbReference>
<protein>
    <submittedName>
        <fullName evidence="4">DNA-binding protein</fullName>
    </submittedName>
</protein>
<dbReference type="InterPro" id="IPR007492">
    <property type="entry name" value="LytTR_DNA-bd_dom"/>
</dbReference>
<feature type="domain" description="HTH LytTR-type" evidence="3">
    <location>
        <begin position="168"/>
        <end position="272"/>
    </location>
</feature>
<feature type="transmembrane region" description="Helical" evidence="2">
    <location>
        <begin position="77"/>
        <end position="103"/>
    </location>
</feature>
<dbReference type="InterPro" id="IPR046947">
    <property type="entry name" value="LytR-like"/>
</dbReference>
<evidence type="ECO:0000313" key="5">
    <source>
        <dbReference type="Proteomes" id="UP000245073"/>
    </source>
</evidence>
<dbReference type="PANTHER" id="PTHR37299">
    <property type="entry name" value="TRANSCRIPTIONAL REGULATOR-RELATED"/>
    <property type="match status" value="1"/>
</dbReference>
<dbReference type="SMART" id="SM00850">
    <property type="entry name" value="LytTR"/>
    <property type="match status" value="1"/>
</dbReference>
<evidence type="ECO:0000256" key="1">
    <source>
        <dbReference type="SAM" id="MobiDB-lite"/>
    </source>
</evidence>
<keyword evidence="2" id="KW-1133">Transmembrane helix</keyword>
<proteinExistence type="predicted"/>
<dbReference type="GO" id="GO:0003677">
    <property type="term" value="F:DNA binding"/>
    <property type="evidence" value="ECO:0007669"/>
    <property type="project" value="UniProtKB-KW"/>
</dbReference>
<dbReference type="AlphaFoldDB" id="A0A2T9K484"/>
<keyword evidence="2" id="KW-0472">Membrane</keyword>
<evidence type="ECO:0000256" key="2">
    <source>
        <dbReference type="SAM" id="Phobius"/>
    </source>
</evidence>
<dbReference type="GO" id="GO:0000156">
    <property type="term" value="F:phosphorelay response regulator activity"/>
    <property type="evidence" value="ECO:0007669"/>
    <property type="project" value="InterPro"/>
</dbReference>
<name>A0A2T9K484_9CAUL</name>
<evidence type="ECO:0000313" key="4">
    <source>
        <dbReference type="EMBL" id="PVM90789.1"/>
    </source>
</evidence>
<keyword evidence="4" id="KW-0238">DNA-binding</keyword>
<feature type="transmembrane region" description="Helical" evidence="2">
    <location>
        <begin position="115"/>
        <end position="134"/>
    </location>
</feature>
<feature type="transmembrane region" description="Helical" evidence="2">
    <location>
        <begin position="41"/>
        <end position="65"/>
    </location>
</feature>
<feature type="compositionally biased region" description="Low complexity" evidence="1">
    <location>
        <begin position="274"/>
        <end position="287"/>
    </location>
</feature>
<dbReference type="InterPro" id="IPR012379">
    <property type="entry name" value="LytTR_MHYE"/>
</dbReference>
<dbReference type="Pfam" id="PF04397">
    <property type="entry name" value="LytTR"/>
    <property type="match status" value="1"/>
</dbReference>
<accession>A0A2T9K484</accession>
<dbReference type="PANTHER" id="PTHR37299:SF1">
    <property type="entry name" value="STAGE 0 SPORULATION PROTEIN A HOMOLOG"/>
    <property type="match status" value="1"/>
</dbReference>
<dbReference type="Proteomes" id="UP000245073">
    <property type="component" value="Unassembled WGS sequence"/>
</dbReference>
<dbReference type="PIRSF" id="PIRSF031767">
    <property type="entry name" value="MHYE_LytTR"/>
    <property type="match status" value="1"/>
</dbReference>
<keyword evidence="5" id="KW-1185">Reference proteome</keyword>
<keyword evidence="2" id="KW-0812">Transmembrane</keyword>
<feature type="region of interest" description="Disordered" evidence="1">
    <location>
        <begin position="269"/>
        <end position="293"/>
    </location>
</feature>
<comment type="caution">
    <text evidence="4">The sequence shown here is derived from an EMBL/GenBank/DDBJ whole genome shotgun (WGS) entry which is preliminary data.</text>
</comment>
<reference evidence="4 5" key="1">
    <citation type="submission" date="2018-04" db="EMBL/GenBank/DDBJ databases">
        <title>The genome sequence of Caulobacter sp. 744.</title>
        <authorList>
            <person name="Gao J."/>
            <person name="Sun J."/>
        </authorList>
    </citation>
    <scope>NUCLEOTIDE SEQUENCE [LARGE SCALE GENOMIC DNA]</scope>
    <source>
        <strain evidence="4 5">774</strain>
    </source>
</reference>
<dbReference type="Gene3D" id="2.40.50.1020">
    <property type="entry name" value="LytTr DNA-binding domain"/>
    <property type="match status" value="1"/>
</dbReference>